<dbReference type="PANTHER" id="PTHR12547">
    <property type="entry name" value="CCCH ZINC FINGER/TIS11-RELATED"/>
    <property type="match status" value="1"/>
</dbReference>
<protein>
    <submittedName>
        <fullName evidence="8">mRNA decay activator protein ZFP36L1</fullName>
    </submittedName>
</protein>
<evidence type="ECO:0000256" key="6">
    <source>
        <dbReference type="SAM" id="MobiDB-lite"/>
    </source>
</evidence>
<keyword evidence="3 5" id="KW-0863">Zinc-finger</keyword>
<sequence>MDTLTLSDGLSGPHSRAPGNTLLYYPPPTSRPRAHSTGSPLPASKRTTVKIVMGGKSYTKPRAAFEEVKKQTQPTGVSTSRYKTELCRPYQEYRVCKYGDKCQFAHGIHDLRVMPRHPKYKTELCRTYHSTGLCPYGPRCHFIHNLDEARQADSGSTPPPSPVKKSSAAPYSTSLPISPSVDSGISSPDGCPGTCRSFEFPVVGSGSSGSSGAGSGSDEGGDERFTHAPPLTRSRYATYSPLSSEYTDLESSESGILSDYGQDPFGETDATSSYGSYSPLKSAGRGGGNGFRVPSDPALDLQNLLMGLGIRDSPALPPPLSPRLSPSAANSARSRLPVFDNMMSSQSDTALLVGCASDPLRGRVASFPTFP</sequence>
<dbReference type="Proteomes" id="UP001174909">
    <property type="component" value="Unassembled WGS sequence"/>
</dbReference>
<feature type="zinc finger region" description="C3H1-type" evidence="5">
    <location>
        <begin position="119"/>
        <end position="147"/>
    </location>
</feature>
<name>A0AA35R725_GEOBA</name>
<feature type="compositionally biased region" description="Gly residues" evidence="6">
    <location>
        <begin position="206"/>
        <end position="218"/>
    </location>
</feature>
<dbReference type="GO" id="GO:0008270">
    <property type="term" value="F:zinc ion binding"/>
    <property type="evidence" value="ECO:0007669"/>
    <property type="project" value="UniProtKB-KW"/>
</dbReference>
<dbReference type="InterPro" id="IPR036855">
    <property type="entry name" value="Znf_CCCH_sf"/>
</dbReference>
<feature type="region of interest" description="Disordered" evidence="6">
    <location>
        <begin position="1"/>
        <end position="21"/>
    </location>
</feature>
<keyword evidence="4 5" id="KW-0862">Zinc</keyword>
<feature type="compositionally biased region" description="Polar residues" evidence="6">
    <location>
        <begin position="173"/>
        <end position="186"/>
    </location>
</feature>
<evidence type="ECO:0000256" key="2">
    <source>
        <dbReference type="ARBA" id="ARBA00022737"/>
    </source>
</evidence>
<evidence type="ECO:0000256" key="4">
    <source>
        <dbReference type="ARBA" id="ARBA00022833"/>
    </source>
</evidence>
<dbReference type="PROSITE" id="PS50103">
    <property type="entry name" value="ZF_C3H1"/>
    <property type="match status" value="2"/>
</dbReference>
<evidence type="ECO:0000313" key="8">
    <source>
        <dbReference type="EMBL" id="CAI8005388.1"/>
    </source>
</evidence>
<dbReference type="InterPro" id="IPR000571">
    <property type="entry name" value="Znf_CCCH"/>
</dbReference>
<feature type="domain" description="C3H1-type" evidence="7">
    <location>
        <begin position="119"/>
        <end position="147"/>
    </location>
</feature>
<accession>A0AA35R725</accession>
<keyword evidence="1 5" id="KW-0479">Metal-binding</keyword>
<feature type="region of interest" description="Disordered" evidence="6">
    <location>
        <begin position="150"/>
        <end position="188"/>
    </location>
</feature>
<feature type="zinc finger region" description="C3H1-type" evidence="5">
    <location>
        <begin position="81"/>
        <end position="109"/>
    </location>
</feature>
<comment type="caution">
    <text evidence="8">The sequence shown here is derived from an EMBL/GenBank/DDBJ whole genome shotgun (WGS) entry which is preliminary data.</text>
</comment>
<feature type="compositionally biased region" description="Polar residues" evidence="6">
    <location>
        <begin position="235"/>
        <end position="246"/>
    </location>
</feature>
<dbReference type="PANTHER" id="PTHR12547:SF18">
    <property type="entry name" value="PROTEIN TIS11"/>
    <property type="match status" value="1"/>
</dbReference>
<keyword evidence="9" id="KW-1185">Reference proteome</keyword>
<dbReference type="FunFam" id="4.10.1000.10:FF:000001">
    <property type="entry name" value="zinc finger CCCH domain-containing protein 15-like"/>
    <property type="match status" value="1"/>
</dbReference>
<dbReference type="Gene3D" id="4.10.1000.10">
    <property type="entry name" value="Zinc finger, CCCH-type"/>
    <property type="match status" value="2"/>
</dbReference>
<dbReference type="InterPro" id="IPR045877">
    <property type="entry name" value="ZFP36-like"/>
</dbReference>
<evidence type="ECO:0000256" key="5">
    <source>
        <dbReference type="PROSITE-ProRule" id="PRU00723"/>
    </source>
</evidence>
<evidence type="ECO:0000313" key="9">
    <source>
        <dbReference type="Proteomes" id="UP001174909"/>
    </source>
</evidence>
<proteinExistence type="predicted"/>
<evidence type="ECO:0000256" key="3">
    <source>
        <dbReference type="ARBA" id="ARBA00022771"/>
    </source>
</evidence>
<feature type="region of interest" description="Disordered" evidence="6">
    <location>
        <begin position="202"/>
        <end position="293"/>
    </location>
</feature>
<evidence type="ECO:0000259" key="7">
    <source>
        <dbReference type="PROSITE" id="PS50103"/>
    </source>
</evidence>
<gene>
    <name evidence="8" type="ORF">GBAR_LOCUS4198</name>
</gene>
<dbReference type="SUPFAM" id="SSF90229">
    <property type="entry name" value="CCCH zinc finger"/>
    <property type="match status" value="2"/>
</dbReference>
<dbReference type="GO" id="GO:0003729">
    <property type="term" value="F:mRNA binding"/>
    <property type="evidence" value="ECO:0007669"/>
    <property type="project" value="InterPro"/>
</dbReference>
<evidence type="ECO:0000256" key="1">
    <source>
        <dbReference type="ARBA" id="ARBA00022723"/>
    </source>
</evidence>
<dbReference type="FunFam" id="4.10.1000.10:FF:000002">
    <property type="entry name" value="Zinc finger protein 36, C3H1 type-like 1"/>
    <property type="match status" value="1"/>
</dbReference>
<keyword evidence="2" id="KW-0677">Repeat</keyword>
<dbReference type="Pfam" id="PF00642">
    <property type="entry name" value="zf-CCCH"/>
    <property type="match status" value="2"/>
</dbReference>
<dbReference type="AlphaFoldDB" id="A0AA35R725"/>
<dbReference type="SMART" id="SM00356">
    <property type="entry name" value="ZnF_C3H1"/>
    <property type="match status" value="2"/>
</dbReference>
<feature type="domain" description="C3H1-type" evidence="7">
    <location>
        <begin position="81"/>
        <end position="109"/>
    </location>
</feature>
<reference evidence="8" key="1">
    <citation type="submission" date="2023-03" db="EMBL/GenBank/DDBJ databases">
        <authorList>
            <person name="Steffen K."/>
            <person name="Cardenas P."/>
        </authorList>
    </citation>
    <scope>NUCLEOTIDE SEQUENCE</scope>
</reference>
<dbReference type="EMBL" id="CASHTH010000605">
    <property type="protein sequence ID" value="CAI8005388.1"/>
    <property type="molecule type" value="Genomic_DNA"/>
</dbReference>
<organism evidence="8 9">
    <name type="scientific">Geodia barretti</name>
    <name type="common">Barrett's horny sponge</name>
    <dbReference type="NCBI Taxonomy" id="519541"/>
    <lineage>
        <taxon>Eukaryota</taxon>
        <taxon>Metazoa</taxon>
        <taxon>Porifera</taxon>
        <taxon>Demospongiae</taxon>
        <taxon>Heteroscleromorpha</taxon>
        <taxon>Tetractinellida</taxon>
        <taxon>Astrophorina</taxon>
        <taxon>Geodiidae</taxon>
        <taxon>Geodia</taxon>
    </lineage>
</organism>
<feature type="compositionally biased region" description="Low complexity" evidence="6">
    <location>
        <begin position="163"/>
        <end position="172"/>
    </location>
</feature>